<keyword evidence="6" id="KW-0653">Protein transport</keyword>
<dbReference type="AlphaFoldDB" id="A0A840V0K1"/>
<comment type="caution">
    <text evidence="11">The sequence shown here is derived from an EMBL/GenBank/DDBJ whole genome shotgun (WGS) entry which is preliminary data.</text>
</comment>
<dbReference type="Proteomes" id="UP000539642">
    <property type="component" value="Unassembled WGS sequence"/>
</dbReference>
<evidence type="ECO:0000256" key="3">
    <source>
        <dbReference type="ARBA" id="ARBA00022475"/>
    </source>
</evidence>
<dbReference type="GO" id="GO:0005886">
    <property type="term" value="C:plasma membrane"/>
    <property type="evidence" value="ECO:0007669"/>
    <property type="project" value="UniProtKB-SubCell"/>
</dbReference>
<dbReference type="Pfam" id="PF11356">
    <property type="entry name" value="T2SSC"/>
    <property type="match status" value="1"/>
</dbReference>
<evidence type="ECO:0000256" key="7">
    <source>
        <dbReference type="ARBA" id="ARBA00022989"/>
    </source>
</evidence>
<evidence type="ECO:0000313" key="11">
    <source>
        <dbReference type="EMBL" id="MBB5347350.1"/>
    </source>
</evidence>
<sequence length="233" mass="24759">MKIRISTFLSLLLITLACVLAVEGLYTVVEKKLRAPVAKTAVVAQVPVRKQVESSATQRTAEENVRKVLQRNLFGPPPSAAATKSAGNQSAADLQPTSLSLVLMGTIVSSGEESRAIVLEKDTKNQDIYQQGDVVQGAVVKEILRKKIVLTSNGRDEVLDMTEAAKYTPSIPPPAAASPAARQGQTLPGGGGRTVAPQPQDLEASQSPPPGGRPRIIRPNRRTYTPIPGQPSQ</sequence>
<evidence type="ECO:0000256" key="5">
    <source>
        <dbReference type="ARBA" id="ARBA00022692"/>
    </source>
</evidence>
<evidence type="ECO:0000256" key="9">
    <source>
        <dbReference type="SAM" id="MobiDB-lite"/>
    </source>
</evidence>
<gene>
    <name evidence="11" type="ORF">HNQ81_001063</name>
</gene>
<dbReference type="InterPro" id="IPR024961">
    <property type="entry name" value="T2SS_GspC_N"/>
</dbReference>
<feature type="domain" description="Type II secretion system protein GspC N-terminal" evidence="10">
    <location>
        <begin position="11"/>
        <end position="159"/>
    </location>
</feature>
<keyword evidence="12" id="KW-1185">Reference proteome</keyword>
<reference evidence="11 12" key="1">
    <citation type="submission" date="2020-08" db="EMBL/GenBank/DDBJ databases">
        <title>Genomic Encyclopedia of Type Strains, Phase IV (KMG-IV): sequencing the most valuable type-strain genomes for metagenomic binning, comparative biology and taxonomic classification.</title>
        <authorList>
            <person name="Goeker M."/>
        </authorList>
    </citation>
    <scope>NUCLEOTIDE SEQUENCE [LARGE SCALE GENOMIC DNA]</scope>
    <source>
        <strain evidence="11 12">DSM 28570</strain>
    </source>
</reference>
<evidence type="ECO:0000313" key="12">
    <source>
        <dbReference type="Proteomes" id="UP000539642"/>
    </source>
</evidence>
<protein>
    <submittedName>
        <fullName evidence="11">Type II secretory pathway component PulC</fullName>
    </submittedName>
</protein>
<accession>A0A840V0K1</accession>
<comment type="subcellular location">
    <subcellularLocation>
        <location evidence="1">Cell inner membrane</location>
    </subcellularLocation>
</comment>
<keyword evidence="7" id="KW-1133">Transmembrane helix</keyword>
<proteinExistence type="predicted"/>
<dbReference type="RefSeq" id="WP_183349016.1">
    <property type="nucleotide sequence ID" value="NZ_JACHEO010000003.1"/>
</dbReference>
<evidence type="ECO:0000256" key="8">
    <source>
        <dbReference type="ARBA" id="ARBA00023136"/>
    </source>
</evidence>
<dbReference type="EMBL" id="JACHEO010000003">
    <property type="protein sequence ID" value="MBB5347350.1"/>
    <property type="molecule type" value="Genomic_DNA"/>
</dbReference>
<evidence type="ECO:0000256" key="2">
    <source>
        <dbReference type="ARBA" id="ARBA00022448"/>
    </source>
</evidence>
<evidence type="ECO:0000256" key="6">
    <source>
        <dbReference type="ARBA" id="ARBA00022927"/>
    </source>
</evidence>
<keyword evidence="5" id="KW-0812">Transmembrane</keyword>
<keyword evidence="3" id="KW-1003">Cell membrane</keyword>
<dbReference type="GO" id="GO:0015031">
    <property type="term" value="P:protein transport"/>
    <property type="evidence" value="ECO:0007669"/>
    <property type="project" value="UniProtKB-KW"/>
</dbReference>
<keyword evidence="8" id="KW-0472">Membrane</keyword>
<feature type="region of interest" description="Disordered" evidence="9">
    <location>
        <begin position="169"/>
        <end position="233"/>
    </location>
</feature>
<dbReference type="Gene3D" id="2.30.30.830">
    <property type="match status" value="1"/>
</dbReference>
<keyword evidence="4" id="KW-0997">Cell inner membrane</keyword>
<evidence type="ECO:0000259" key="10">
    <source>
        <dbReference type="Pfam" id="PF11356"/>
    </source>
</evidence>
<evidence type="ECO:0000256" key="4">
    <source>
        <dbReference type="ARBA" id="ARBA00022519"/>
    </source>
</evidence>
<evidence type="ECO:0000256" key="1">
    <source>
        <dbReference type="ARBA" id="ARBA00004533"/>
    </source>
</evidence>
<dbReference type="PROSITE" id="PS51257">
    <property type="entry name" value="PROKAR_LIPOPROTEIN"/>
    <property type="match status" value="1"/>
</dbReference>
<keyword evidence="2" id="KW-0813">Transport</keyword>
<name>A0A840V0K1_9BACT</name>
<organism evidence="11 12">
    <name type="scientific">Desulfoprunum benzoelyticum</name>
    <dbReference type="NCBI Taxonomy" id="1506996"/>
    <lineage>
        <taxon>Bacteria</taxon>
        <taxon>Pseudomonadati</taxon>
        <taxon>Thermodesulfobacteriota</taxon>
        <taxon>Desulfobulbia</taxon>
        <taxon>Desulfobulbales</taxon>
        <taxon>Desulfobulbaceae</taxon>
        <taxon>Desulfoprunum</taxon>
    </lineage>
</organism>